<organism evidence="6 7">
    <name type="scientific">Emericellopsis atlantica</name>
    <dbReference type="NCBI Taxonomy" id="2614577"/>
    <lineage>
        <taxon>Eukaryota</taxon>
        <taxon>Fungi</taxon>
        <taxon>Dikarya</taxon>
        <taxon>Ascomycota</taxon>
        <taxon>Pezizomycotina</taxon>
        <taxon>Sordariomycetes</taxon>
        <taxon>Hypocreomycetidae</taxon>
        <taxon>Hypocreales</taxon>
        <taxon>Bionectriaceae</taxon>
        <taxon>Emericellopsis</taxon>
    </lineage>
</organism>
<comment type="caution">
    <text evidence="6">The sequence shown here is derived from an EMBL/GenBank/DDBJ whole genome shotgun (WGS) entry which is preliminary data.</text>
</comment>
<dbReference type="GO" id="GO:0016616">
    <property type="term" value="F:oxidoreductase activity, acting on the CH-OH group of donors, NAD or NADP as acceptor"/>
    <property type="evidence" value="ECO:0007669"/>
    <property type="project" value="TreeGrafter"/>
</dbReference>
<gene>
    <name evidence="6" type="ORF">F5Z01DRAFT_720516</name>
</gene>
<dbReference type="Pfam" id="PF00106">
    <property type="entry name" value="adh_short"/>
    <property type="match status" value="1"/>
</dbReference>
<dbReference type="PRINTS" id="PR00081">
    <property type="entry name" value="GDHRDH"/>
</dbReference>
<dbReference type="Proteomes" id="UP000887229">
    <property type="component" value="Unassembled WGS sequence"/>
</dbReference>
<accession>A0A9P8CRQ7</accession>
<comment type="similarity">
    <text evidence="1 4">Belongs to the short-chain dehydrogenases/reductases (SDR) family.</text>
</comment>
<keyword evidence="7" id="KW-1185">Reference proteome</keyword>
<dbReference type="EMBL" id="MU251248">
    <property type="protein sequence ID" value="KAG9256365.1"/>
    <property type="molecule type" value="Genomic_DNA"/>
</dbReference>
<evidence type="ECO:0000313" key="7">
    <source>
        <dbReference type="Proteomes" id="UP000887229"/>
    </source>
</evidence>
<feature type="region of interest" description="Disordered" evidence="5">
    <location>
        <begin position="250"/>
        <end position="281"/>
    </location>
</feature>
<dbReference type="InterPro" id="IPR036291">
    <property type="entry name" value="NAD(P)-bd_dom_sf"/>
</dbReference>
<protein>
    <submittedName>
        <fullName evidence="6">Uncharacterized protein</fullName>
    </submittedName>
</protein>
<dbReference type="GO" id="GO:0005737">
    <property type="term" value="C:cytoplasm"/>
    <property type="evidence" value="ECO:0007669"/>
    <property type="project" value="TreeGrafter"/>
</dbReference>
<evidence type="ECO:0000256" key="2">
    <source>
        <dbReference type="ARBA" id="ARBA00022857"/>
    </source>
</evidence>
<dbReference type="InterPro" id="IPR020904">
    <property type="entry name" value="Sc_DH/Rdtase_CS"/>
</dbReference>
<evidence type="ECO:0000256" key="4">
    <source>
        <dbReference type="RuleBase" id="RU000363"/>
    </source>
</evidence>
<evidence type="ECO:0000256" key="1">
    <source>
        <dbReference type="ARBA" id="ARBA00006484"/>
    </source>
</evidence>
<keyword evidence="3" id="KW-0560">Oxidoreductase</keyword>
<dbReference type="RefSeq" id="XP_046120289.1">
    <property type="nucleotide sequence ID" value="XM_046266580.1"/>
</dbReference>
<dbReference type="OrthoDB" id="37659at2759"/>
<keyword evidence="2" id="KW-0521">NADP</keyword>
<dbReference type="PRINTS" id="PR00080">
    <property type="entry name" value="SDRFAMILY"/>
</dbReference>
<evidence type="ECO:0000256" key="3">
    <source>
        <dbReference type="ARBA" id="ARBA00023002"/>
    </source>
</evidence>
<proteinExistence type="inferred from homology"/>
<evidence type="ECO:0000256" key="5">
    <source>
        <dbReference type="SAM" id="MobiDB-lite"/>
    </source>
</evidence>
<dbReference type="InterPro" id="IPR002347">
    <property type="entry name" value="SDR_fam"/>
</dbReference>
<dbReference type="AlphaFoldDB" id="A0A9P8CRQ7"/>
<dbReference type="SUPFAM" id="SSF51735">
    <property type="entry name" value="NAD(P)-binding Rossmann-fold domains"/>
    <property type="match status" value="1"/>
</dbReference>
<dbReference type="PROSITE" id="PS00061">
    <property type="entry name" value="ADH_SHORT"/>
    <property type="match status" value="1"/>
</dbReference>
<reference evidence="6" key="1">
    <citation type="journal article" date="2021" name="IMA Fungus">
        <title>Genomic characterization of three marine fungi, including Emericellopsis atlantica sp. nov. with signatures of a generalist lifestyle and marine biomass degradation.</title>
        <authorList>
            <person name="Hagestad O.C."/>
            <person name="Hou L."/>
            <person name="Andersen J.H."/>
            <person name="Hansen E.H."/>
            <person name="Altermark B."/>
            <person name="Li C."/>
            <person name="Kuhnert E."/>
            <person name="Cox R.J."/>
            <person name="Crous P.W."/>
            <person name="Spatafora J.W."/>
            <person name="Lail K."/>
            <person name="Amirebrahimi M."/>
            <person name="Lipzen A."/>
            <person name="Pangilinan J."/>
            <person name="Andreopoulos W."/>
            <person name="Hayes R.D."/>
            <person name="Ng V."/>
            <person name="Grigoriev I.V."/>
            <person name="Jackson S.A."/>
            <person name="Sutton T.D.S."/>
            <person name="Dobson A.D.W."/>
            <person name="Rama T."/>
        </authorList>
    </citation>
    <scope>NUCLEOTIDE SEQUENCE</scope>
    <source>
        <strain evidence="6">TS7</strain>
    </source>
</reference>
<dbReference type="PANTHER" id="PTHR44229:SF4">
    <property type="entry name" value="15-HYDROXYPROSTAGLANDIN DEHYDROGENASE [NAD(+)]"/>
    <property type="match status" value="1"/>
</dbReference>
<evidence type="ECO:0000313" key="6">
    <source>
        <dbReference type="EMBL" id="KAG9256365.1"/>
    </source>
</evidence>
<dbReference type="PANTHER" id="PTHR44229">
    <property type="entry name" value="15-HYDROXYPROSTAGLANDIN DEHYDROGENASE [NAD(+)]"/>
    <property type="match status" value="1"/>
</dbReference>
<dbReference type="Gene3D" id="3.40.50.720">
    <property type="entry name" value="NAD(P)-binding Rossmann-like Domain"/>
    <property type="match status" value="1"/>
</dbReference>
<sequence length="281" mass="30377">MALSVAGKTAVVTGAGSGICYSFAKLLLQQKCNVVLSDLALRPEAESLVKDFSSESTRAVFQQTDVTKWDQLDRAFEVAKREFGGFDIVCPGAGVYEPVSSPILNHHYINLVHPIYATQQAIAHFLQASKPGAVVHVSSIAAQRPIITAPLYVAAKSGISNLIRSLANLENPDRPGLPSIRVSGVAPGVIRTPLWTEHPDKLRWIDQAKDEWVEPEEVAQAMLDLIQEEDYAGGTVLEVGKDHVRRVQVLNDPGPQGPGHSVSDAGKGEKEVWDSLASRTT</sequence>
<name>A0A9P8CRQ7_9HYPO</name>
<dbReference type="GeneID" id="70297483"/>